<evidence type="ECO:0000256" key="4">
    <source>
        <dbReference type="SAM" id="MobiDB-lite"/>
    </source>
</evidence>
<evidence type="ECO:0000313" key="7">
    <source>
        <dbReference type="Proteomes" id="UP000887226"/>
    </source>
</evidence>
<dbReference type="PANTHER" id="PTHR12378:SF80">
    <property type="entry name" value="IP06716P-RELATED"/>
    <property type="match status" value="1"/>
</dbReference>
<keyword evidence="7" id="KW-1185">Reference proteome</keyword>
<dbReference type="Gene3D" id="3.90.1720.30">
    <property type="entry name" value="PPPDE domains"/>
    <property type="match status" value="1"/>
</dbReference>
<dbReference type="Proteomes" id="UP000887226">
    <property type="component" value="Unassembled WGS sequence"/>
</dbReference>
<feature type="compositionally biased region" description="Basic and acidic residues" evidence="4">
    <location>
        <begin position="220"/>
        <end position="236"/>
    </location>
</feature>
<organism evidence="6 7">
    <name type="scientific">Calycina marina</name>
    <dbReference type="NCBI Taxonomy" id="1763456"/>
    <lineage>
        <taxon>Eukaryota</taxon>
        <taxon>Fungi</taxon>
        <taxon>Dikarya</taxon>
        <taxon>Ascomycota</taxon>
        <taxon>Pezizomycotina</taxon>
        <taxon>Leotiomycetes</taxon>
        <taxon>Helotiales</taxon>
        <taxon>Pezizellaceae</taxon>
        <taxon>Calycina</taxon>
    </lineage>
</organism>
<dbReference type="InterPro" id="IPR008580">
    <property type="entry name" value="PPPDE_dom"/>
</dbReference>
<dbReference type="PROSITE" id="PS51858">
    <property type="entry name" value="PPPDE"/>
    <property type="match status" value="1"/>
</dbReference>
<dbReference type="EMBL" id="MU253758">
    <property type="protein sequence ID" value="KAG9248023.1"/>
    <property type="molecule type" value="Genomic_DNA"/>
</dbReference>
<dbReference type="GO" id="GO:0006508">
    <property type="term" value="P:proteolysis"/>
    <property type="evidence" value="ECO:0007669"/>
    <property type="project" value="UniProtKB-KW"/>
</dbReference>
<dbReference type="SMART" id="SM01179">
    <property type="entry name" value="DUF862"/>
    <property type="match status" value="1"/>
</dbReference>
<name>A0A9P8CI71_9HELO</name>
<feature type="domain" description="PPPDE" evidence="5">
    <location>
        <begin position="22"/>
        <end position="164"/>
    </location>
</feature>
<protein>
    <submittedName>
        <fullName evidence="6">PPPDE putative peptidase domain-containing protein</fullName>
    </submittedName>
</protein>
<keyword evidence="2" id="KW-0645">Protease</keyword>
<gene>
    <name evidence="6" type="ORF">BJ878DRAFT_538782</name>
</gene>
<comment type="caution">
    <text evidence="6">The sequence shown here is derived from an EMBL/GenBank/DDBJ whole genome shotgun (WGS) entry which is preliminary data.</text>
</comment>
<reference evidence="6" key="1">
    <citation type="journal article" date="2021" name="IMA Fungus">
        <title>Genomic characterization of three marine fungi, including Emericellopsis atlantica sp. nov. with signatures of a generalist lifestyle and marine biomass degradation.</title>
        <authorList>
            <person name="Hagestad O.C."/>
            <person name="Hou L."/>
            <person name="Andersen J.H."/>
            <person name="Hansen E.H."/>
            <person name="Altermark B."/>
            <person name="Li C."/>
            <person name="Kuhnert E."/>
            <person name="Cox R.J."/>
            <person name="Crous P.W."/>
            <person name="Spatafora J.W."/>
            <person name="Lail K."/>
            <person name="Amirebrahimi M."/>
            <person name="Lipzen A."/>
            <person name="Pangilinan J."/>
            <person name="Andreopoulos W."/>
            <person name="Hayes R.D."/>
            <person name="Ng V."/>
            <person name="Grigoriev I.V."/>
            <person name="Jackson S.A."/>
            <person name="Sutton T.D.S."/>
            <person name="Dobson A.D.W."/>
            <person name="Rama T."/>
        </authorList>
    </citation>
    <scope>NUCLEOTIDE SEQUENCE</scope>
    <source>
        <strain evidence="6">TRa3180A</strain>
    </source>
</reference>
<proteinExistence type="inferred from homology"/>
<evidence type="ECO:0000259" key="5">
    <source>
        <dbReference type="PROSITE" id="PS51858"/>
    </source>
</evidence>
<evidence type="ECO:0000256" key="1">
    <source>
        <dbReference type="ARBA" id="ARBA00008140"/>
    </source>
</evidence>
<evidence type="ECO:0000256" key="2">
    <source>
        <dbReference type="ARBA" id="ARBA00022670"/>
    </source>
</evidence>
<dbReference type="OrthoDB" id="412286at2759"/>
<dbReference type="Pfam" id="PF05903">
    <property type="entry name" value="Peptidase_C97"/>
    <property type="match status" value="1"/>
</dbReference>
<dbReference type="GO" id="GO:0101005">
    <property type="term" value="F:deubiquitinase activity"/>
    <property type="evidence" value="ECO:0007669"/>
    <property type="project" value="TreeGrafter"/>
</dbReference>
<dbReference type="PANTHER" id="PTHR12378">
    <property type="entry name" value="DESUMOYLATING ISOPEPTIDASE"/>
    <property type="match status" value="1"/>
</dbReference>
<feature type="region of interest" description="Disordered" evidence="4">
    <location>
        <begin position="219"/>
        <end position="249"/>
    </location>
</feature>
<keyword evidence="3" id="KW-0378">Hydrolase</keyword>
<sequence>MAPKPKVSRNGSHRSTLSLQKIEIFINIYDLLPPGKIATFLWTFGSSLLHSAVVINGREYAYGGHDKRGQTGVYWTAPRQVPPGGTFKCEILHGFTVRPQAEVDAIITDASDAFQGTAYNLLSKNCNHFTQYLCGKLTGRSGPAWLNRAASIGIALPCVVPKEWIAPPDFESAEGALIDGGDDTSNENSRMLIDTDRRHSMDDSRSVLVSLPEDEEILGEDARQIERPKKPVRDTSGRIVHPADIAPVL</sequence>
<dbReference type="InterPro" id="IPR042266">
    <property type="entry name" value="PPPDE_sf"/>
</dbReference>
<evidence type="ECO:0000313" key="6">
    <source>
        <dbReference type="EMBL" id="KAG9248023.1"/>
    </source>
</evidence>
<accession>A0A9P8CI71</accession>
<dbReference type="GO" id="GO:0016579">
    <property type="term" value="P:protein deubiquitination"/>
    <property type="evidence" value="ECO:0007669"/>
    <property type="project" value="TreeGrafter"/>
</dbReference>
<evidence type="ECO:0000256" key="3">
    <source>
        <dbReference type="ARBA" id="ARBA00022801"/>
    </source>
</evidence>
<comment type="similarity">
    <text evidence="1">Belongs to the DeSI family.</text>
</comment>
<dbReference type="AlphaFoldDB" id="A0A9P8CI71"/>